<keyword evidence="1" id="KW-0175">Coiled coil</keyword>
<feature type="coiled-coil region" evidence="1">
    <location>
        <begin position="219"/>
        <end position="322"/>
    </location>
</feature>
<sequence>MGKGEADSGKLSMIDLDDGVSRELKSSASDCVSLSKSLLEKGKQGEDIESLLEMNLHVAIELERVANEIDAKGFKKTSKSIEQCFEKERAGLLHEIRVLEKKSQELALTKDKLASSMGKVSRASQRTNKLREELDECKAMLVAEKLRSQRFKKDLESREQTIRELESAQRRSLSMRQEMEESLCEELSENSRQFKERERVLLNRSSELELHSQMQSGELHKAKMVVQELESKLELLKSTNKENAYSQEIQELRTELNRSKIAETRTRSNLHAMEELNNELKLRVISMETRCDSSLNDLRKINEESRSHLREKQLELDALRSTHARTLSRVNTLTVQVEQGRKENLSLSGLVESLRGQLSMVDREKTKTRVRAEQAESESIALENLHVESVAKMEAVESQVSTLHDRLDMSMKENFELETENRKLTEELGATREQLFSQVNRSGYLSPTNKSSPASIGRSPGSVFGSPTSVRSLGRLSPRNVLGSPRCFTGSPTSRNSGSPRPVSSPPRASRTSPTSSPRRIGSPSPTRRSRSLSPTRQHSPSPRRHNAHNMMLFEDLESMRYRYVSELQVSEANVSRLEKMLEEETQKCKERGAIIEEQRRTIHQLSM</sequence>
<gene>
    <name evidence="3" type="ORF">QSP1433_LOCUS15503</name>
</gene>
<evidence type="ECO:0000313" key="3">
    <source>
        <dbReference type="EMBL" id="CAD9703960.1"/>
    </source>
</evidence>
<evidence type="ECO:0000256" key="2">
    <source>
        <dbReference type="SAM" id="MobiDB-lite"/>
    </source>
</evidence>
<feature type="region of interest" description="Disordered" evidence="2">
    <location>
        <begin position="439"/>
        <end position="549"/>
    </location>
</feature>
<feature type="coiled-coil region" evidence="1">
    <location>
        <begin position="120"/>
        <end position="178"/>
    </location>
</feature>
<feature type="compositionally biased region" description="Polar residues" evidence="2">
    <location>
        <begin position="439"/>
        <end position="454"/>
    </location>
</feature>
<dbReference type="AlphaFoldDB" id="A0A7S2SMX4"/>
<organism evidence="3">
    <name type="scientific">Mucochytrium quahogii</name>
    <dbReference type="NCBI Taxonomy" id="96639"/>
    <lineage>
        <taxon>Eukaryota</taxon>
        <taxon>Sar</taxon>
        <taxon>Stramenopiles</taxon>
        <taxon>Bigyra</taxon>
        <taxon>Labyrinthulomycetes</taxon>
        <taxon>Thraustochytrida</taxon>
        <taxon>Thraustochytriidae</taxon>
        <taxon>Mucochytrium</taxon>
    </lineage>
</organism>
<evidence type="ECO:0000256" key="1">
    <source>
        <dbReference type="SAM" id="Coils"/>
    </source>
</evidence>
<proteinExistence type="predicted"/>
<name>A0A7S2SMX4_9STRA</name>
<reference evidence="3" key="1">
    <citation type="submission" date="2021-01" db="EMBL/GenBank/DDBJ databases">
        <authorList>
            <person name="Corre E."/>
            <person name="Pelletier E."/>
            <person name="Niang G."/>
            <person name="Scheremetjew M."/>
            <person name="Finn R."/>
            <person name="Kale V."/>
            <person name="Holt S."/>
            <person name="Cochrane G."/>
            <person name="Meng A."/>
            <person name="Brown T."/>
            <person name="Cohen L."/>
        </authorList>
    </citation>
    <scope>NUCLEOTIDE SEQUENCE</scope>
    <source>
        <strain evidence="3">NY070348D</strain>
    </source>
</reference>
<accession>A0A7S2SMX4</accession>
<dbReference type="EMBL" id="HBHK01024582">
    <property type="protein sequence ID" value="CAD9703960.1"/>
    <property type="molecule type" value="Transcribed_RNA"/>
</dbReference>
<protein>
    <submittedName>
        <fullName evidence="3">Uncharacterized protein</fullName>
    </submittedName>
</protein>
<feature type="coiled-coil region" evidence="1">
    <location>
        <begin position="407"/>
        <end position="434"/>
    </location>
</feature>
<feature type="compositionally biased region" description="Low complexity" evidence="2">
    <location>
        <begin position="494"/>
        <end position="537"/>
    </location>
</feature>